<name>A0A6P3WAH4_CLUHA</name>
<dbReference type="SUPFAM" id="SSF51735">
    <property type="entry name" value="NAD(P)-binding Rossmann-fold domains"/>
    <property type="match status" value="1"/>
</dbReference>
<feature type="transmembrane region" description="Helical" evidence="3">
    <location>
        <begin position="12"/>
        <end position="35"/>
    </location>
</feature>
<gene>
    <name evidence="5" type="primary">dhrs7</name>
</gene>
<sequence length="345" mass="38125">MCQLSEFVLMDTSIGCILLMVAAVYVVLQVFRFIFADADFTMLWAASFGKKPESQLRGRVVWITGASSGIGEELAYQLAQIGAQLVLSARRQNELERVKLECLGRSRLQEEDILVLPLDLLDRKSHEAKTSAVLKHFGKIDVLINNGGRSQRSLCLETNMEVYQALMELNFLGTVSITKHVLPHMVQRGMGTVTTVSSVVGIAGAPLATGYAASKHALQGFFNSLRIELADSPGITISTICPGPVQSQIVQNAFTEKLSKSVSQAGDQQHKMTTSRCVRLILCGLANRVKEMWIGQQPFLVFFYVWQYTPTLAWFVTGRLGQKRIKNFKAGLDADTAYFTKPKVA</sequence>
<dbReference type="Pfam" id="PF00106">
    <property type="entry name" value="adh_short"/>
    <property type="match status" value="1"/>
</dbReference>
<dbReference type="GeneID" id="105909464"/>
<keyword evidence="3" id="KW-1133">Transmembrane helix</keyword>
<organism evidence="4 5">
    <name type="scientific">Clupea harengus</name>
    <name type="common">Atlantic herring</name>
    <dbReference type="NCBI Taxonomy" id="7950"/>
    <lineage>
        <taxon>Eukaryota</taxon>
        <taxon>Metazoa</taxon>
        <taxon>Chordata</taxon>
        <taxon>Craniata</taxon>
        <taxon>Vertebrata</taxon>
        <taxon>Euteleostomi</taxon>
        <taxon>Actinopterygii</taxon>
        <taxon>Neopterygii</taxon>
        <taxon>Teleostei</taxon>
        <taxon>Clupei</taxon>
        <taxon>Clupeiformes</taxon>
        <taxon>Clupeoidei</taxon>
        <taxon>Clupeidae</taxon>
        <taxon>Clupea</taxon>
    </lineage>
</organism>
<keyword evidence="4" id="KW-1185">Reference proteome</keyword>
<dbReference type="InterPro" id="IPR053011">
    <property type="entry name" value="SDR_family_member_7"/>
</dbReference>
<dbReference type="RefSeq" id="XP_012693553.2">
    <property type="nucleotide sequence ID" value="XM_012838099.3"/>
</dbReference>
<dbReference type="CTD" id="51635"/>
<dbReference type="OrthoDB" id="1933717at2759"/>
<reference evidence="5" key="1">
    <citation type="submission" date="2025-08" db="UniProtKB">
        <authorList>
            <consortium name="RefSeq"/>
        </authorList>
    </citation>
    <scope>IDENTIFICATION</scope>
</reference>
<evidence type="ECO:0000256" key="3">
    <source>
        <dbReference type="SAM" id="Phobius"/>
    </source>
</evidence>
<dbReference type="KEGG" id="char:105909464"/>
<dbReference type="PRINTS" id="PR00080">
    <property type="entry name" value="SDRFAMILY"/>
</dbReference>
<proteinExistence type="inferred from homology"/>
<keyword evidence="3" id="KW-0812">Transmembrane</keyword>
<evidence type="ECO:0000256" key="1">
    <source>
        <dbReference type="ARBA" id="ARBA00023002"/>
    </source>
</evidence>
<evidence type="ECO:0000256" key="2">
    <source>
        <dbReference type="RuleBase" id="RU000363"/>
    </source>
</evidence>
<evidence type="ECO:0000313" key="4">
    <source>
        <dbReference type="Proteomes" id="UP000515152"/>
    </source>
</evidence>
<dbReference type="InterPro" id="IPR036291">
    <property type="entry name" value="NAD(P)-bd_dom_sf"/>
</dbReference>
<dbReference type="InterPro" id="IPR002347">
    <property type="entry name" value="SDR_fam"/>
</dbReference>
<dbReference type="Gene3D" id="3.40.50.720">
    <property type="entry name" value="NAD(P)-binding Rossmann-like Domain"/>
    <property type="match status" value="1"/>
</dbReference>
<dbReference type="InterPro" id="IPR020904">
    <property type="entry name" value="Sc_DH/Rdtase_CS"/>
</dbReference>
<keyword evidence="1" id="KW-0560">Oxidoreductase</keyword>
<dbReference type="PANTHER" id="PTHR44269:SF1">
    <property type="entry name" value="DEHYDROGENASE_REDUCTASE SDR FAMILY MEMBER 7"/>
    <property type="match status" value="1"/>
</dbReference>
<dbReference type="GO" id="GO:0016491">
    <property type="term" value="F:oxidoreductase activity"/>
    <property type="evidence" value="ECO:0007669"/>
    <property type="project" value="UniProtKB-KW"/>
</dbReference>
<dbReference type="PRINTS" id="PR00081">
    <property type="entry name" value="GDHRDH"/>
</dbReference>
<dbReference type="AlphaFoldDB" id="A0A6P3WAH4"/>
<dbReference type="PANTHER" id="PTHR44269">
    <property type="entry name" value="DEHYDROGENASE/REDUCTASE SDR FAMILY MEMBER 7-RELATED"/>
    <property type="match status" value="1"/>
</dbReference>
<dbReference type="Proteomes" id="UP000515152">
    <property type="component" value="Chromosome 14"/>
</dbReference>
<dbReference type="PROSITE" id="PS00061">
    <property type="entry name" value="ADH_SHORT"/>
    <property type="match status" value="1"/>
</dbReference>
<dbReference type="NCBIfam" id="NF004825">
    <property type="entry name" value="PRK06181.1"/>
    <property type="match status" value="1"/>
</dbReference>
<comment type="similarity">
    <text evidence="2">Belongs to the short-chain dehydrogenases/reductases (SDR) family.</text>
</comment>
<dbReference type="CDD" id="cd05332">
    <property type="entry name" value="11beta-HSD1_like_SDR_c"/>
    <property type="match status" value="1"/>
</dbReference>
<evidence type="ECO:0000313" key="5">
    <source>
        <dbReference type="RefSeq" id="XP_012693553.2"/>
    </source>
</evidence>
<protein>
    <submittedName>
        <fullName evidence="5">Dehydrogenase/reductase SDR family member 7</fullName>
    </submittedName>
</protein>
<accession>A0A6P3WAH4</accession>
<keyword evidence="3" id="KW-0472">Membrane</keyword>